<keyword evidence="2" id="KW-0378">Hydrolase</keyword>
<keyword evidence="3" id="KW-0175">Coiled coil</keyword>
<dbReference type="VEuPathDB" id="TriTrypDB:TRSC58_05838"/>
<feature type="coiled-coil region" evidence="3">
    <location>
        <begin position="166"/>
        <end position="193"/>
    </location>
</feature>
<dbReference type="Gene3D" id="1.10.1300.10">
    <property type="entry name" value="3'5'-cyclic nucleotide phosphodiesterase, catalytic domain"/>
    <property type="match status" value="1"/>
</dbReference>
<gene>
    <name evidence="7" type="ORF">TRSC58_05838</name>
</gene>
<sequence length="1009" mass="110026">MCCCVLSLKCVGCRCDCVLQFAVLFSAHYSISLCMLVFCFFLPCFCLWSSHHTANKHTHKRAVCLRLRPSSAIGINLGMQPRPHRRTFVRPPVLDGAFTPAKEFNAILRIQKIRQTLCGVVASRNASSERGATPREEMPYDVQGPGLEGAVAPPPRPQGSAAGRFLLSSQRRVEELTQENHRLELLCITQEETMKQLREALASGGGVQAEGAVDTSVRRERSERRSTPSLSRRSQATRPVTECGDTADAAGASQVLPVPSKLMEAVQNVVGTARWVFPRRFLDAGASGNDTGNGLETACAVLDFVAGHLAEWDRLASESAQALESNALFSQTLVDLEGKSETWRATILALVKKLQATQAEQRHFVQEKDSRIAALTASLDVLAADAASAVEERDRFMHRCEDLERSLCLRAEDQLIESQELERLRRDCELLRGELDSARTLLSNDVVAASGDGAVDADERRMCPQEDVASFHATIACLTSERDALQNSLDALTHTLAAANERVLSLEEEKKESAERLRALQDDSEKKMQEIEHLKRLAAASASHPGTSGTTAETSEGAARDHQPLESHRRWFLQPVEYCRFDEMGLPAPVVDFASVLGALDADHPAWADGIECARPPGLFFHIGCAIAEKFEFFGNFPSIALDAWKRFLLQLQTGFRDTLFYTADHAAACAQFFYALLVHSGMVPYMSRAELLAAVTAALCMDYGHPGVSGCLLAAAQDPAAAGIHGCILLERRHLQDLGDILAHEPFNFLDDSAATHSLLDDVSALLLPDELHGHCNGLMRACLGLLSEGPLQIESRFVRCRLVQLLLRLSQYAFCMRAFGVNERCAERWFGMIQRQAKVATDLGIYGFEVPHSTPTVAEAQLQLIELTVLPLCRIAVEAFPSLHACEKALRANHATWTSRAAQHPTGIVAAEAFNPLLHSGVIPSHVEGAAGENAAAAITGTCALDEAHVSAPRHVDSGSLLVNTSCFLASQKEMFAAYEESTTLRHLLEALLAPIEALPAPQDVAT</sequence>
<dbReference type="Pfam" id="PF00233">
    <property type="entry name" value="PDEase_I"/>
    <property type="match status" value="1"/>
</dbReference>
<evidence type="ECO:0000313" key="7">
    <source>
        <dbReference type="EMBL" id="ESL06487.1"/>
    </source>
</evidence>
<dbReference type="GO" id="GO:0007165">
    <property type="term" value="P:signal transduction"/>
    <property type="evidence" value="ECO:0007669"/>
    <property type="project" value="InterPro"/>
</dbReference>
<keyword evidence="5" id="KW-0472">Membrane</keyword>
<feature type="transmembrane region" description="Helical" evidence="5">
    <location>
        <begin position="29"/>
        <end position="48"/>
    </location>
</feature>
<feature type="compositionally biased region" description="Basic and acidic residues" evidence="4">
    <location>
        <begin position="216"/>
        <end position="226"/>
    </location>
</feature>
<dbReference type="GO" id="GO:0004114">
    <property type="term" value="F:3',5'-cyclic-nucleotide phosphodiesterase activity"/>
    <property type="evidence" value="ECO:0007669"/>
    <property type="project" value="InterPro"/>
</dbReference>
<keyword evidence="5" id="KW-0812">Transmembrane</keyword>
<name>A0A061IZL2_TRYRA</name>
<feature type="compositionally biased region" description="Low complexity" evidence="4">
    <location>
        <begin position="546"/>
        <end position="557"/>
    </location>
</feature>
<dbReference type="GO" id="GO:0046872">
    <property type="term" value="F:metal ion binding"/>
    <property type="evidence" value="ECO:0007669"/>
    <property type="project" value="UniProtKB-KW"/>
</dbReference>
<accession>A0A061IZL2</accession>
<dbReference type="SUPFAM" id="SSF109604">
    <property type="entry name" value="HD-domain/PDEase-like"/>
    <property type="match status" value="1"/>
</dbReference>
<evidence type="ECO:0000256" key="4">
    <source>
        <dbReference type="SAM" id="MobiDB-lite"/>
    </source>
</evidence>
<organism evidence="7 8">
    <name type="scientific">Trypanosoma rangeli SC58</name>
    <dbReference type="NCBI Taxonomy" id="429131"/>
    <lineage>
        <taxon>Eukaryota</taxon>
        <taxon>Discoba</taxon>
        <taxon>Euglenozoa</taxon>
        <taxon>Kinetoplastea</taxon>
        <taxon>Metakinetoplastina</taxon>
        <taxon>Trypanosomatida</taxon>
        <taxon>Trypanosomatidae</taxon>
        <taxon>Trypanosoma</taxon>
        <taxon>Herpetosoma</taxon>
    </lineage>
</organism>
<evidence type="ECO:0000256" key="3">
    <source>
        <dbReference type="SAM" id="Coils"/>
    </source>
</evidence>
<evidence type="ECO:0000256" key="2">
    <source>
        <dbReference type="ARBA" id="ARBA00022801"/>
    </source>
</evidence>
<dbReference type="InterPro" id="IPR036971">
    <property type="entry name" value="PDEase_catalytic_dom_sf"/>
</dbReference>
<keyword evidence="5" id="KW-1133">Transmembrane helix</keyword>
<feature type="domain" description="PDEase" evidence="6">
    <location>
        <begin position="661"/>
        <end position="888"/>
    </location>
</feature>
<dbReference type="OrthoDB" id="251542at2759"/>
<evidence type="ECO:0000259" key="6">
    <source>
        <dbReference type="Pfam" id="PF00233"/>
    </source>
</evidence>
<evidence type="ECO:0000256" key="5">
    <source>
        <dbReference type="SAM" id="Phobius"/>
    </source>
</evidence>
<evidence type="ECO:0000256" key="1">
    <source>
        <dbReference type="ARBA" id="ARBA00022723"/>
    </source>
</evidence>
<feature type="coiled-coil region" evidence="3">
    <location>
        <begin position="475"/>
        <end position="537"/>
    </location>
</feature>
<feature type="region of interest" description="Disordered" evidence="4">
    <location>
        <begin position="202"/>
        <end position="245"/>
    </location>
</feature>
<proteinExistence type="predicted"/>
<dbReference type="Proteomes" id="UP000031737">
    <property type="component" value="Unassembled WGS sequence"/>
</dbReference>
<dbReference type="PANTHER" id="PTHR11347">
    <property type="entry name" value="CYCLIC NUCLEOTIDE PHOSPHODIESTERASE"/>
    <property type="match status" value="1"/>
</dbReference>
<comment type="caution">
    <text evidence="7">The sequence shown here is derived from an EMBL/GenBank/DDBJ whole genome shotgun (WGS) entry which is preliminary data.</text>
</comment>
<keyword evidence="8" id="KW-1185">Reference proteome</keyword>
<dbReference type="InterPro" id="IPR002073">
    <property type="entry name" value="PDEase_catalytic_dom"/>
</dbReference>
<dbReference type="AlphaFoldDB" id="A0A061IZL2"/>
<feature type="region of interest" description="Disordered" evidence="4">
    <location>
        <begin position="538"/>
        <end position="562"/>
    </location>
</feature>
<reference evidence="7 8" key="1">
    <citation type="submission" date="2013-07" db="EMBL/GenBank/DDBJ databases">
        <authorList>
            <person name="Stoco P.H."/>
            <person name="Wagner G."/>
            <person name="Gerber A."/>
            <person name="Zaha A."/>
            <person name="Thompson C."/>
            <person name="Bartholomeu D.C."/>
            <person name="Luckemeyer D.D."/>
            <person name="Bahia D."/>
            <person name="Loreto E."/>
            <person name="Prestes E.B."/>
            <person name="Lima F.M."/>
            <person name="Rodrigues-Luiz G."/>
            <person name="Vallejo G.A."/>
            <person name="Filho J.F."/>
            <person name="Monteiro K.M."/>
            <person name="Tyler K.M."/>
            <person name="de Almeida L.G."/>
            <person name="Ortiz M.F."/>
            <person name="Siervo M.A."/>
            <person name="de Moraes M.H."/>
            <person name="Cunha O.L."/>
            <person name="Mendonca-Neto R."/>
            <person name="Silva R."/>
            <person name="Teixeira S.M."/>
            <person name="Murta S.M."/>
            <person name="Sincero T.C."/>
            <person name="Mendes T.A."/>
            <person name="Urmenyi T.P."/>
            <person name="Silva V.G."/>
            <person name="da Rocha W.D."/>
            <person name="Andersson B."/>
            <person name="Romanha A.J."/>
            <person name="Steindel M."/>
            <person name="de Vasconcelos A.T."/>
            <person name="Grisard E.C."/>
        </authorList>
    </citation>
    <scope>NUCLEOTIDE SEQUENCE [LARGE SCALE GENOMIC DNA]</scope>
    <source>
        <strain evidence="7 8">SC58</strain>
    </source>
</reference>
<dbReference type="EMBL" id="AUPL01005838">
    <property type="protein sequence ID" value="ESL06487.1"/>
    <property type="molecule type" value="Genomic_DNA"/>
</dbReference>
<protein>
    <recommendedName>
        <fullName evidence="6">PDEase domain-containing protein</fullName>
    </recommendedName>
</protein>
<evidence type="ECO:0000313" key="8">
    <source>
        <dbReference type="Proteomes" id="UP000031737"/>
    </source>
</evidence>
<keyword evidence="1" id="KW-0479">Metal-binding</keyword>